<comment type="caution">
    <text evidence="2">The sequence shown here is derived from an EMBL/GenBank/DDBJ whole genome shotgun (WGS) entry which is preliminary data.</text>
</comment>
<keyword evidence="1" id="KW-0472">Membrane</keyword>
<dbReference type="EMBL" id="LBOI01000008">
    <property type="protein sequence ID" value="KKP31556.1"/>
    <property type="molecule type" value="Genomic_DNA"/>
</dbReference>
<evidence type="ECO:0000313" key="3">
    <source>
        <dbReference type="Proteomes" id="UP000034803"/>
    </source>
</evidence>
<sequence length="206" mass="23015">MITDLNSDNESSFSFWKNLFFIIVFFTITPITLGISLFSIFSLNKEEPIKLGTVTTNSGVRVYASLPKEFPTVLGVATASDARIELVRQYLERYNSPLVNYSSFIVEKADEYGIDFKLIPAIAQQESNLCKIIPPGTFNCWGWGIHSKGTLGFNSFENGIETVTAGLKKEYIDKGYVTPEEIMSKYTPLSNGSWAEGVNQFIEGME</sequence>
<evidence type="ECO:0000256" key="1">
    <source>
        <dbReference type="SAM" id="Phobius"/>
    </source>
</evidence>
<gene>
    <name evidence="2" type="ORF">UR21_C0008G0033</name>
</gene>
<keyword evidence="1" id="KW-0812">Transmembrane</keyword>
<keyword evidence="1" id="KW-1133">Transmembrane helix</keyword>
<evidence type="ECO:0000313" key="2">
    <source>
        <dbReference type="EMBL" id="KKP31556.1"/>
    </source>
</evidence>
<feature type="transmembrane region" description="Helical" evidence="1">
    <location>
        <begin position="20"/>
        <end position="41"/>
    </location>
</feature>
<protein>
    <submittedName>
        <fullName evidence="2">Uncharacterized protein</fullName>
    </submittedName>
</protein>
<organism evidence="2 3">
    <name type="scientific">Candidatus Woesebacteria bacterium GW2011_GWC2_31_9</name>
    <dbReference type="NCBI Taxonomy" id="1618586"/>
    <lineage>
        <taxon>Bacteria</taxon>
        <taxon>Candidatus Woeseibacteriota</taxon>
    </lineage>
</organism>
<accession>A0A0F9YYQ1</accession>
<proteinExistence type="predicted"/>
<name>A0A0F9YYQ1_9BACT</name>
<dbReference type="Proteomes" id="UP000034803">
    <property type="component" value="Unassembled WGS sequence"/>
</dbReference>
<reference evidence="2 3" key="1">
    <citation type="journal article" date="2015" name="Nature">
        <title>rRNA introns, odd ribosomes, and small enigmatic genomes across a large radiation of phyla.</title>
        <authorList>
            <person name="Brown C.T."/>
            <person name="Hug L.A."/>
            <person name="Thomas B.C."/>
            <person name="Sharon I."/>
            <person name="Castelle C.J."/>
            <person name="Singh A."/>
            <person name="Wilkins M.J."/>
            <person name="Williams K.H."/>
            <person name="Banfield J.F."/>
        </authorList>
    </citation>
    <scope>NUCLEOTIDE SEQUENCE [LARGE SCALE GENOMIC DNA]</scope>
</reference>
<dbReference type="AlphaFoldDB" id="A0A0F9YYQ1"/>